<organism evidence="2 3">
    <name type="scientific">Hermetia illucens</name>
    <name type="common">Black soldier fly</name>
    <dbReference type="NCBI Taxonomy" id="343691"/>
    <lineage>
        <taxon>Eukaryota</taxon>
        <taxon>Metazoa</taxon>
        <taxon>Ecdysozoa</taxon>
        <taxon>Arthropoda</taxon>
        <taxon>Hexapoda</taxon>
        <taxon>Insecta</taxon>
        <taxon>Pterygota</taxon>
        <taxon>Neoptera</taxon>
        <taxon>Endopterygota</taxon>
        <taxon>Diptera</taxon>
        <taxon>Brachycera</taxon>
        <taxon>Stratiomyomorpha</taxon>
        <taxon>Stratiomyidae</taxon>
        <taxon>Hermetiinae</taxon>
        <taxon>Hermetia</taxon>
    </lineage>
</organism>
<feature type="region of interest" description="Disordered" evidence="1">
    <location>
        <begin position="50"/>
        <end position="80"/>
    </location>
</feature>
<keyword evidence="3" id="KW-1185">Reference proteome</keyword>
<proteinExistence type="predicted"/>
<accession>A0A7R8YX67</accession>
<dbReference type="Proteomes" id="UP000594454">
    <property type="component" value="Chromosome 4"/>
</dbReference>
<dbReference type="AlphaFoldDB" id="A0A7R8YX67"/>
<evidence type="ECO:0000313" key="3">
    <source>
        <dbReference type="Proteomes" id="UP000594454"/>
    </source>
</evidence>
<sequence>MKEQDRFLNAETDLQTDFHAYELLTEADTVKVLRKWNSILNEVLEAMPEQQRGSAHLSDFNTKGDQNITNSSTKHVYVQR</sequence>
<reference evidence="2 3" key="1">
    <citation type="submission" date="2020-11" db="EMBL/GenBank/DDBJ databases">
        <authorList>
            <person name="Wallbank WR R."/>
            <person name="Pardo Diaz C."/>
            <person name="Kozak K."/>
            <person name="Martin S."/>
            <person name="Jiggins C."/>
            <person name="Moest M."/>
            <person name="Warren A I."/>
            <person name="Generalovic N T."/>
            <person name="Byers J.R.P. K."/>
            <person name="Montejo-Kovacevich G."/>
            <person name="Yen C E."/>
        </authorList>
    </citation>
    <scope>NUCLEOTIDE SEQUENCE [LARGE SCALE GENOMIC DNA]</scope>
</reference>
<protein>
    <submittedName>
        <fullName evidence="2">Uncharacterized protein</fullName>
    </submittedName>
</protein>
<gene>
    <name evidence="2" type="ORF">HERILL_LOCUS10769</name>
</gene>
<dbReference type="EMBL" id="LR899012">
    <property type="protein sequence ID" value="CAD7088115.1"/>
    <property type="molecule type" value="Genomic_DNA"/>
</dbReference>
<name>A0A7R8YX67_HERIL</name>
<evidence type="ECO:0000313" key="2">
    <source>
        <dbReference type="EMBL" id="CAD7088115.1"/>
    </source>
</evidence>
<feature type="compositionally biased region" description="Polar residues" evidence="1">
    <location>
        <begin position="59"/>
        <end position="74"/>
    </location>
</feature>
<evidence type="ECO:0000256" key="1">
    <source>
        <dbReference type="SAM" id="MobiDB-lite"/>
    </source>
</evidence>
<dbReference type="InParanoid" id="A0A7R8YX67"/>